<evidence type="ECO:0000313" key="1">
    <source>
        <dbReference type="EMBL" id="KAJ0179375.1"/>
    </source>
</evidence>
<gene>
    <name evidence="1" type="ORF">K1T71_005087</name>
</gene>
<dbReference type="Proteomes" id="UP000824533">
    <property type="component" value="Linkage Group LG08"/>
</dbReference>
<dbReference type="EMBL" id="CM034394">
    <property type="protein sequence ID" value="KAJ0179375.1"/>
    <property type="molecule type" value="Genomic_DNA"/>
</dbReference>
<sequence>MDKYLRPERFDVDPGNSSASEEFVHWLFTFKNFLNANDKPEDKLSDSLKLTLLANHISPKVFQYTGECKAYVNALSKLEKNYIKPKNEISARYALASRKQQSNENVQDYLQVLKMLSKDCGFKSVNAETNRDDYVRDAFISGLTSNKIRERLLENITLTLDDAFNQALSLETAESNAQRFVSHPSASTSNDTTTMGTPREGELNASLSKFRPPYKHHCFFSGANVHIRQKCPALNEAFETDASEHSIAATLSQEVRPVAFFSKTLSQSERQYSAIEKEAQAIVESLKKWRNFLIGRPFRLITDQRSVSFMFDRTHSSKIKNEKIQRWRLELSCFKYDIIYRPGKENVVPDAFSRVCSTVAEEWKLKELHNSLCHPGIARMLHWVRSKNLPYSVEDIRKVTNSCTTCSMVKPRFHKSSGVLIKAMAPLERLNIDFKGPLPSASSNKYLLTVIDEYSRFPLAFPCKDVSASTVIKQLNKVFCLFGMPNYIHSDRGAAFMSKELKDFLQSKGIATSRTTAYNPEVDLLESNSTYSFVSLPDGRETTVSNRHLAPVPRHGTDDSTGELVPECSETTTSSERSFIESTDSQTLDSADSTKAADTSSNLEIPIRHSTRVRRPPAHLKDYCG</sequence>
<protein>
    <submittedName>
        <fullName evidence="1">Uncharacterized protein</fullName>
    </submittedName>
</protein>
<keyword evidence="2" id="KW-1185">Reference proteome</keyword>
<name>A0ACC1D6E4_9NEOP</name>
<evidence type="ECO:0000313" key="2">
    <source>
        <dbReference type="Proteomes" id="UP000824533"/>
    </source>
</evidence>
<organism evidence="1 2">
    <name type="scientific">Dendrolimus kikuchii</name>
    <dbReference type="NCBI Taxonomy" id="765133"/>
    <lineage>
        <taxon>Eukaryota</taxon>
        <taxon>Metazoa</taxon>
        <taxon>Ecdysozoa</taxon>
        <taxon>Arthropoda</taxon>
        <taxon>Hexapoda</taxon>
        <taxon>Insecta</taxon>
        <taxon>Pterygota</taxon>
        <taxon>Neoptera</taxon>
        <taxon>Endopterygota</taxon>
        <taxon>Lepidoptera</taxon>
        <taxon>Glossata</taxon>
        <taxon>Ditrysia</taxon>
        <taxon>Bombycoidea</taxon>
        <taxon>Lasiocampidae</taxon>
        <taxon>Dendrolimus</taxon>
    </lineage>
</organism>
<accession>A0ACC1D6E4</accession>
<comment type="caution">
    <text evidence="1">The sequence shown here is derived from an EMBL/GenBank/DDBJ whole genome shotgun (WGS) entry which is preliminary data.</text>
</comment>
<reference evidence="1 2" key="1">
    <citation type="journal article" date="2021" name="Front. Genet.">
        <title>Chromosome-Level Genome Assembly Reveals Significant Gene Expansion in the Toll and IMD Signaling Pathways of Dendrolimus kikuchii.</title>
        <authorList>
            <person name="Zhou J."/>
            <person name="Wu P."/>
            <person name="Xiong Z."/>
            <person name="Liu N."/>
            <person name="Zhao N."/>
            <person name="Ji M."/>
            <person name="Qiu Y."/>
            <person name="Yang B."/>
        </authorList>
    </citation>
    <scope>NUCLEOTIDE SEQUENCE [LARGE SCALE GENOMIC DNA]</scope>
    <source>
        <strain evidence="1">Ann1</strain>
    </source>
</reference>
<proteinExistence type="predicted"/>